<proteinExistence type="predicted"/>
<dbReference type="AlphaFoldDB" id="A0A0W0HP47"/>
<protein>
    <submittedName>
        <fullName evidence="1">Uncharacterized protein</fullName>
    </submittedName>
</protein>
<evidence type="ECO:0000313" key="2">
    <source>
        <dbReference type="Proteomes" id="UP000054197"/>
    </source>
</evidence>
<name>A0A0W0HP47_PSEFL</name>
<comment type="caution">
    <text evidence="1">The sequence shown here is derived from an EMBL/GenBank/DDBJ whole genome shotgun (WGS) entry which is preliminary data.</text>
</comment>
<gene>
    <name evidence="1" type="ORF">AO063_10870</name>
</gene>
<sequence>MFPTGWALGVLSRLLAKRLLDDNRELVISIISLPPTQIVSALKSEKLKTFKLLAETKGERIVASRIAETLTGTQYRMPDYDFRAVTKALIIKGINSARGIGCDSFTAQGSDTVKWRVKAQLNCLTKTLQIGGGRPIDPLQLSGNS</sequence>
<dbReference type="Proteomes" id="UP000054197">
    <property type="component" value="Unassembled WGS sequence"/>
</dbReference>
<organism evidence="1 2">
    <name type="scientific">Pseudomonas fluorescens ICMP 11288</name>
    <dbReference type="NCBI Taxonomy" id="1198309"/>
    <lineage>
        <taxon>Bacteria</taxon>
        <taxon>Pseudomonadati</taxon>
        <taxon>Pseudomonadota</taxon>
        <taxon>Gammaproteobacteria</taxon>
        <taxon>Pseudomonadales</taxon>
        <taxon>Pseudomonadaceae</taxon>
        <taxon>Pseudomonas</taxon>
    </lineage>
</organism>
<evidence type="ECO:0000313" key="1">
    <source>
        <dbReference type="EMBL" id="KTB62741.1"/>
    </source>
</evidence>
<dbReference type="EMBL" id="LKEF01000028">
    <property type="protein sequence ID" value="KTB62741.1"/>
    <property type="molecule type" value="Genomic_DNA"/>
</dbReference>
<reference evidence="1 2" key="1">
    <citation type="submission" date="2015-09" db="EMBL/GenBank/DDBJ databases">
        <title>Genome sequence of ICMP 11288.</title>
        <authorList>
            <person name="Visnovsky S."/>
            <person name="Lu A."/>
            <person name="Panda P."/>
            <person name="Pitman A."/>
        </authorList>
    </citation>
    <scope>NUCLEOTIDE SEQUENCE [LARGE SCALE GENOMIC DNA]</scope>
    <source>
        <strain evidence="1 2">ICMP 11288</strain>
    </source>
</reference>
<accession>A0A0W0HP47</accession>